<dbReference type="Gene3D" id="3.30.40.10">
    <property type="entry name" value="Zinc/RING finger domain, C3HC4 (zinc finger)"/>
    <property type="match status" value="1"/>
</dbReference>
<name>A0A9D4JHM7_DREPO</name>
<keyword evidence="2" id="KW-0812">Transmembrane</keyword>
<feature type="compositionally biased region" description="Polar residues" evidence="1">
    <location>
        <begin position="477"/>
        <end position="497"/>
    </location>
</feature>
<feature type="transmembrane region" description="Helical" evidence="2">
    <location>
        <begin position="185"/>
        <end position="208"/>
    </location>
</feature>
<dbReference type="AlphaFoldDB" id="A0A9D4JHM7"/>
<dbReference type="Gene3D" id="1.10.1170.10">
    <property type="entry name" value="Inhibitor Of Apoptosis Protein (2mihbC-IAP-1), Chain A"/>
    <property type="match status" value="1"/>
</dbReference>
<evidence type="ECO:0008006" key="5">
    <source>
        <dbReference type="Google" id="ProtNLM"/>
    </source>
</evidence>
<dbReference type="EMBL" id="JAIWYP010000006">
    <property type="protein sequence ID" value="KAH3810439.1"/>
    <property type="molecule type" value="Genomic_DNA"/>
</dbReference>
<dbReference type="SMART" id="SM00238">
    <property type="entry name" value="BIR"/>
    <property type="match status" value="1"/>
</dbReference>
<organism evidence="3 4">
    <name type="scientific">Dreissena polymorpha</name>
    <name type="common">Zebra mussel</name>
    <name type="synonym">Mytilus polymorpha</name>
    <dbReference type="NCBI Taxonomy" id="45954"/>
    <lineage>
        <taxon>Eukaryota</taxon>
        <taxon>Metazoa</taxon>
        <taxon>Spiralia</taxon>
        <taxon>Lophotrochozoa</taxon>
        <taxon>Mollusca</taxon>
        <taxon>Bivalvia</taxon>
        <taxon>Autobranchia</taxon>
        <taxon>Heteroconchia</taxon>
        <taxon>Euheterodonta</taxon>
        <taxon>Imparidentia</taxon>
        <taxon>Neoheterodontei</taxon>
        <taxon>Myida</taxon>
        <taxon>Dreissenoidea</taxon>
        <taxon>Dreissenidae</taxon>
        <taxon>Dreissena</taxon>
    </lineage>
</organism>
<dbReference type="SUPFAM" id="SSF57924">
    <property type="entry name" value="Inhibitor of apoptosis (IAP) repeat"/>
    <property type="match status" value="1"/>
</dbReference>
<keyword evidence="2" id="KW-0472">Membrane</keyword>
<keyword evidence="2" id="KW-1133">Transmembrane helix</keyword>
<dbReference type="InterPro" id="IPR050784">
    <property type="entry name" value="IAP"/>
</dbReference>
<sequence>MTCKMLSTYQCHKKPDTIIGFSTYILIHFCISLGRSCMKLDDTRVKACGKQLKVSRKDILPILAVAVHLERDSCEASYLCPLLKRANYRVETTRNVCYHITTSFPNMIDIITASSLVTNETEWTTIFKRKLHVYNVWNAVRALTSDLRYTNEVKVLNRTCCAYDRPVVPGLRAEDVYINHICDSVLVYVIFFRCVCLYLHFVSLLQLITHRLSRLKRTNYADTVGVCDTYIPIQFSLEATSPTKVQQLYAWNRHGSFTKSTSYKAHSIEDIYEYICKTDTDGSFKGNGEKNFSARLRKNVWLSSSQINGLTTSIWVFPMISPVITIINRLAEGSSVHPKESMRHESLRLCTFRTYPTHGKPSCIKIAKAGFYYASQGDEVICYCCAKRISNWNERDDPLRAHRLVSPSCPFLLRNSEVNEPVTDDNIESSNHRLNRILQSLEDSDERPETLETENVSAPIPDVSSLSTTTRSRTTEHATNLQNGVSGSSGECTSDPFTRELTATTNRTVGESQFLSVPVQQARSSIPAGSFACSSVAEAAIATPNDRRETAVPRKAEGRQLQGASNNRSDETREKLLSENRALKAQSKCLRCRRNDVCIAFLPCGHLVSCEACSTDPSARKCFSCDAAVKARIKAFIV</sequence>
<dbReference type="Proteomes" id="UP000828390">
    <property type="component" value="Unassembled WGS sequence"/>
</dbReference>
<reference evidence="3" key="2">
    <citation type="submission" date="2020-11" db="EMBL/GenBank/DDBJ databases">
        <authorList>
            <person name="McCartney M.A."/>
            <person name="Auch B."/>
            <person name="Kono T."/>
            <person name="Mallez S."/>
            <person name="Becker A."/>
            <person name="Gohl D.M."/>
            <person name="Silverstein K.A.T."/>
            <person name="Koren S."/>
            <person name="Bechman K.B."/>
            <person name="Herman A."/>
            <person name="Abrahante J.E."/>
            <person name="Garbe J."/>
        </authorList>
    </citation>
    <scope>NUCLEOTIDE SEQUENCE</scope>
    <source>
        <strain evidence="3">Duluth1</strain>
        <tissue evidence="3">Whole animal</tissue>
    </source>
</reference>
<dbReference type="PROSITE" id="PS50143">
    <property type="entry name" value="BIR_REPEAT_2"/>
    <property type="match status" value="1"/>
</dbReference>
<proteinExistence type="predicted"/>
<gene>
    <name evidence="3" type="ORF">DPMN_138831</name>
</gene>
<reference evidence="3" key="1">
    <citation type="journal article" date="2019" name="bioRxiv">
        <title>The Genome of the Zebra Mussel, Dreissena polymorpha: A Resource for Invasive Species Research.</title>
        <authorList>
            <person name="McCartney M.A."/>
            <person name="Auch B."/>
            <person name="Kono T."/>
            <person name="Mallez S."/>
            <person name="Zhang Y."/>
            <person name="Obille A."/>
            <person name="Becker A."/>
            <person name="Abrahante J.E."/>
            <person name="Garbe J."/>
            <person name="Badalamenti J.P."/>
            <person name="Herman A."/>
            <person name="Mangelson H."/>
            <person name="Liachko I."/>
            <person name="Sullivan S."/>
            <person name="Sone E.D."/>
            <person name="Koren S."/>
            <person name="Silverstein K.A.T."/>
            <person name="Beckman K.B."/>
            <person name="Gohl D.M."/>
        </authorList>
    </citation>
    <scope>NUCLEOTIDE SEQUENCE</scope>
    <source>
        <strain evidence="3">Duluth1</strain>
        <tissue evidence="3">Whole animal</tissue>
    </source>
</reference>
<dbReference type="Pfam" id="PF13920">
    <property type="entry name" value="zf-C3HC4_3"/>
    <property type="match status" value="1"/>
</dbReference>
<dbReference type="PROSITE" id="PS01282">
    <property type="entry name" value="BIR_REPEAT_1"/>
    <property type="match status" value="1"/>
</dbReference>
<dbReference type="Pfam" id="PF00653">
    <property type="entry name" value="BIR"/>
    <property type="match status" value="1"/>
</dbReference>
<evidence type="ECO:0000313" key="3">
    <source>
        <dbReference type="EMBL" id="KAH3810439.1"/>
    </source>
</evidence>
<dbReference type="InterPro" id="IPR013083">
    <property type="entry name" value="Znf_RING/FYVE/PHD"/>
</dbReference>
<feature type="region of interest" description="Disordered" evidence="1">
    <location>
        <begin position="544"/>
        <end position="574"/>
    </location>
</feature>
<protein>
    <recommendedName>
        <fullName evidence="5">RING-type domain-containing protein</fullName>
    </recommendedName>
</protein>
<comment type="caution">
    <text evidence="3">The sequence shown here is derived from an EMBL/GenBank/DDBJ whole genome shotgun (WGS) entry which is preliminary data.</text>
</comment>
<evidence type="ECO:0000313" key="4">
    <source>
        <dbReference type="Proteomes" id="UP000828390"/>
    </source>
</evidence>
<evidence type="ECO:0000256" key="2">
    <source>
        <dbReference type="SAM" id="Phobius"/>
    </source>
</evidence>
<feature type="compositionally biased region" description="Basic and acidic residues" evidence="1">
    <location>
        <begin position="545"/>
        <end position="558"/>
    </location>
</feature>
<dbReference type="InterPro" id="IPR001370">
    <property type="entry name" value="BIR_rpt"/>
</dbReference>
<evidence type="ECO:0000256" key="1">
    <source>
        <dbReference type="SAM" id="MobiDB-lite"/>
    </source>
</evidence>
<keyword evidence="4" id="KW-1185">Reference proteome</keyword>
<feature type="region of interest" description="Disordered" evidence="1">
    <location>
        <begin position="440"/>
        <end position="497"/>
    </location>
</feature>
<accession>A0A9D4JHM7</accession>
<dbReference type="PANTHER" id="PTHR10044">
    <property type="entry name" value="INHIBITOR OF APOPTOSIS"/>
    <property type="match status" value="1"/>
</dbReference>
<dbReference type="CDD" id="cd00022">
    <property type="entry name" value="BIR"/>
    <property type="match status" value="1"/>
</dbReference>